<dbReference type="Proteomes" id="UP000289340">
    <property type="component" value="Chromosome 10"/>
</dbReference>
<keyword evidence="2" id="KW-1185">Reference proteome</keyword>
<sequence length="56" mass="6437">MTPISLSSPRLVSIIIAWRRRCSFEPWLPHSPFREVDAYADEFGDDGSGEWRKVGD</sequence>
<gene>
    <name evidence="1" type="ORF">D0Y65_027619</name>
</gene>
<reference evidence="1 2" key="1">
    <citation type="submission" date="2018-09" db="EMBL/GenBank/DDBJ databases">
        <title>A high-quality reference genome of wild soybean provides a powerful tool to mine soybean genomes.</title>
        <authorList>
            <person name="Xie M."/>
            <person name="Chung C.Y.L."/>
            <person name="Li M.-W."/>
            <person name="Wong F.-L."/>
            <person name="Chan T.-F."/>
            <person name="Lam H.-M."/>
        </authorList>
    </citation>
    <scope>NUCLEOTIDE SEQUENCE [LARGE SCALE GENOMIC DNA]</scope>
    <source>
        <strain evidence="2">cv. W05</strain>
        <tissue evidence="1">Hypocotyl of etiolated seedlings</tissue>
    </source>
</reference>
<dbReference type="EMBL" id="QZWG01000010">
    <property type="protein sequence ID" value="RZB88203.1"/>
    <property type="molecule type" value="Genomic_DNA"/>
</dbReference>
<organism evidence="1 2">
    <name type="scientific">Glycine soja</name>
    <name type="common">Wild soybean</name>
    <dbReference type="NCBI Taxonomy" id="3848"/>
    <lineage>
        <taxon>Eukaryota</taxon>
        <taxon>Viridiplantae</taxon>
        <taxon>Streptophyta</taxon>
        <taxon>Embryophyta</taxon>
        <taxon>Tracheophyta</taxon>
        <taxon>Spermatophyta</taxon>
        <taxon>Magnoliopsida</taxon>
        <taxon>eudicotyledons</taxon>
        <taxon>Gunneridae</taxon>
        <taxon>Pentapetalae</taxon>
        <taxon>rosids</taxon>
        <taxon>fabids</taxon>
        <taxon>Fabales</taxon>
        <taxon>Fabaceae</taxon>
        <taxon>Papilionoideae</taxon>
        <taxon>50 kb inversion clade</taxon>
        <taxon>NPAAA clade</taxon>
        <taxon>indigoferoid/millettioid clade</taxon>
        <taxon>Phaseoleae</taxon>
        <taxon>Glycine</taxon>
        <taxon>Glycine subgen. Soja</taxon>
    </lineage>
</organism>
<evidence type="ECO:0000313" key="1">
    <source>
        <dbReference type="EMBL" id="RZB88203.1"/>
    </source>
</evidence>
<evidence type="ECO:0000313" key="2">
    <source>
        <dbReference type="Proteomes" id="UP000289340"/>
    </source>
</evidence>
<protein>
    <submittedName>
        <fullName evidence="1">Uncharacterized protein</fullName>
    </submittedName>
</protein>
<accession>A0A445IQA9</accession>
<name>A0A445IQA9_GLYSO</name>
<dbReference type="AlphaFoldDB" id="A0A445IQA9"/>
<comment type="caution">
    <text evidence="1">The sequence shown here is derived from an EMBL/GenBank/DDBJ whole genome shotgun (WGS) entry which is preliminary data.</text>
</comment>
<proteinExistence type="predicted"/>